<dbReference type="PANTHER" id="PTHR23319:SF4">
    <property type="entry name" value="GRAM DOMAIN CONTAINING 1B, ISOFORM E"/>
    <property type="match status" value="1"/>
</dbReference>
<evidence type="ECO:0000313" key="7">
    <source>
        <dbReference type="EMBL" id="RZC41619.1"/>
    </source>
</evidence>
<dbReference type="PROSITE" id="PS51778">
    <property type="entry name" value="VAST"/>
    <property type="match status" value="1"/>
</dbReference>
<organism evidence="7 8">
    <name type="scientific">Asbolus verrucosus</name>
    <name type="common">Desert ironclad beetle</name>
    <dbReference type="NCBI Taxonomy" id="1661398"/>
    <lineage>
        <taxon>Eukaryota</taxon>
        <taxon>Metazoa</taxon>
        <taxon>Ecdysozoa</taxon>
        <taxon>Arthropoda</taxon>
        <taxon>Hexapoda</taxon>
        <taxon>Insecta</taxon>
        <taxon>Pterygota</taxon>
        <taxon>Neoptera</taxon>
        <taxon>Endopterygota</taxon>
        <taxon>Coleoptera</taxon>
        <taxon>Polyphaga</taxon>
        <taxon>Cucujiformia</taxon>
        <taxon>Tenebrionidae</taxon>
        <taxon>Pimeliinae</taxon>
        <taxon>Asbolus</taxon>
    </lineage>
</organism>
<keyword evidence="2 5" id="KW-0472">Membrane</keyword>
<comment type="subcellular location">
    <subcellularLocation>
        <location evidence="1">Membrane</location>
    </subcellularLocation>
</comment>
<feature type="non-terminal residue" evidence="7">
    <location>
        <position position="1"/>
    </location>
</feature>
<dbReference type="EMBL" id="QDEB01015726">
    <property type="protein sequence ID" value="RZC41619.1"/>
    <property type="molecule type" value="Genomic_DNA"/>
</dbReference>
<reference evidence="7 8" key="1">
    <citation type="submission" date="2017-03" db="EMBL/GenBank/DDBJ databases">
        <title>Genome of the blue death feigning beetle - Asbolus verrucosus.</title>
        <authorList>
            <person name="Rider S.D."/>
        </authorList>
    </citation>
    <scope>NUCLEOTIDE SEQUENCE [LARGE SCALE GENOMIC DNA]</scope>
    <source>
        <strain evidence="7">Butters</strain>
        <tissue evidence="7">Head and leg muscle</tissue>
    </source>
</reference>
<gene>
    <name evidence="7" type="ORF">BDFB_006080</name>
</gene>
<dbReference type="GO" id="GO:0005789">
    <property type="term" value="C:endoplasmic reticulum membrane"/>
    <property type="evidence" value="ECO:0007669"/>
    <property type="project" value="TreeGrafter"/>
</dbReference>
<dbReference type="GO" id="GO:0005886">
    <property type="term" value="C:plasma membrane"/>
    <property type="evidence" value="ECO:0007669"/>
    <property type="project" value="TreeGrafter"/>
</dbReference>
<evidence type="ECO:0000313" key="8">
    <source>
        <dbReference type="Proteomes" id="UP000292052"/>
    </source>
</evidence>
<keyword evidence="5" id="KW-1133">Transmembrane helix</keyword>
<dbReference type="OrthoDB" id="2162691at2759"/>
<dbReference type="AlphaFoldDB" id="A0A482WAC7"/>
<feature type="domain" description="VASt" evidence="6">
    <location>
        <begin position="54"/>
        <end position="231"/>
    </location>
</feature>
<accession>A0A482WAC7</accession>
<dbReference type="InterPro" id="IPR051482">
    <property type="entry name" value="Cholesterol_transport"/>
</dbReference>
<dbReference type="GO" id="GO:0140268">
    <property type="term" value="C:endoplasmic reticulum-plasma membrane contact site"/>
    <property type="evidence" value="ECO:0007669"/>
    <property type="project" value="TreeGrafter"/>
</dbReference>
<comment type="caution">
    <text evidence="7">The sequence shown here is derived from an EMBL/GenBank/DDBJ whole genome shotgun (WGS) entry which is preliminary data.</text>
</comment>
<name>A0A482WAC7_ASBVE</name>
<evidence type="ECO:0000256" key="1">
    <source>
        <dbReference type="ARBA" id="ARBA00004370"/>
    </source>
</evidence>
<keyword evidence="5" id="KW-0812">Transmembrane</keyword>
<keyword evidence="3" id="KW-0175">Coiled coil</keyword>
<sequence>HECGSAVESALDSMIVEEKLQDDESTIGKTVPPRRTPSASRIPTDLSDTTESDGEKQIKIKPPLFLSWEKSFPRIHPSTPDSDDTVPVLQSAKKTTDLTQTPWTHNPSDNSKSRIVNLTVALNQAMGPKTAQVTENQVMLPCSKAGQLYAIDVDTINAGVPYADSFNIGVHYCLQKMSETESSIQVFAQVNYKKSVWGLVKGMIEKNCWSGLEDFYASLSKSLHLEGEENVPDIKRKSRRKRRIHSMPRPGVEDPRSLMGATNRMKMSSGGVFSSDVATMIVFTVLILLVVLNVMLYFKLWSLEESPPYTLLDLHILKDPPKSHDEWIKLLQQQETLHSVEIQKWQRILKTAIQLLKQTEESLNELQRSISPTYTNKVMSILQNHKDAVEQTRQEEL</sequence>
<evidence type="ECO:0000259" key="6">
    <source>
        <dbReference type="PROSITE" id="PS51778"/>
    </source>
</evidence>
<dbReference type="GO" id="GO:0120015">
    <property type="term" value="F:sterol transfer activity"/>
    <property type="evidence" value="ECO:0007669"/>
    <property type="project" value="TreeGrafter"/>
</dbReference>
<evidence type="ECO:0000256" key="5">
    <source>
        <dbReference type="SAM" id="Phobius"/>
    </source>
</evidence>
<dbReference type="GO" id="GO:0032366">
    <property type="term" value="P:intracellular sterol transport"/>
    <property type="evidence" value="ECO:0007669"/>
    <property type="project" value="TreeGrafter"/>
</dbReference>
<dbReference type="Pfam" id="PF16016">
    <property type="entry name" value="VASt"/>
    <property type="match status" value="1"/>
</dbReference>
<keyword evidence="8" id="KW-1185">Reference proteome</keyword>
<dbReference type="PANTHER" id="PTHR23319">
    <property type="entry name" value="GRAM DOMAIN CONTAINING 1B, ISOFORM E"/>
    <property type="match status" value="1"/>
</dbReference>
<dbReference type="STRING" id="1661398.A0A482WAC7"/>
<evidence type="ECO:0000256" key="2">
    <source>
        <dbReference type="ARBA" id="ARBA00023136"/>
    </source>
</evidence>
<feature type="coiled-coil region" evidence="3">
    <location>
        <begin position="342"/>
        <end position="369"/>
    </location>
</feature>
<proteinExistence type="predicted"/>
<feature type="compositionally biased region" description="Basic residues" evidence="4">
    <location>
        <begin position="236"/>
        <end position="246"/>
    </location>
</feature>
<feature type="transmembrane region" description="Helical" evidence="5">
    <location>
        <begin position="277"/>
        <end position="298"/>
    </location>
</feature>
<dbReference type="GO" id="GO:0032934">
    <property type="term" value="F:sterol binding"/>
    <property type="evidence" value="ECO:0007669"/>
    <property type="project" value="TreeGrafter"/>
</dbReference>
<feature type="region of interest" description="Disordered" evidence="4">
    <location>
        <begin position="18"/>
        <end position="56"/>
    </location>
</feature>
<dbReference type="Proteomes" id="UP000292052">
    <property type="component" value="Unassembled WGS sequence"/>
</dbReference>
<feature type="compositionally biased region" description="Polar residues" evidence="4">
    <location>
        <begin position="37"/>
        <end position="49"/>
    </location>
</feature>
<protein>
    <submittedName>
        <fullName evidence="7">GRAM domain-containing protein 1B-like</fullName>
    </submittedName>
</protein>
<evidence type="ECO:0000256" key="4">
    <source>
        <dbReference type="SAM" id="MobiDB-lite"/>
    </source>
</evidence>
<evidence type="ECO:0000256" key="3">
    <source>
        <dbReference type="SAM" id="Coils"/>
    </source>
</evidence>
<dbReference type="InterPro" id="IPR031968">
    <property type="entry name" value="VASt"/>
</dbReference>
<feature type="region of interest" description="Disordered" evidence="4">
    <location>
        <begin position="232"/>
        <end position="258"/>
    </location>
</feature>